<gene>
    <name evidence="1" type="ORF">GCM10022214_76380</name>
</gene>
<accession>A0ABP7WZ99</accession>
<reference evidence="2" key="1">
    <citation type="journal article" date="2019" name="Int. J. Syst. Evol. Microbiol.">
        <title>The Global Catalogue of Microorganisms (GCM) 10K type strain sequencing project: providing services to taxonomists for standard genome sequencing and annotation.</title>
        <authorList>
            <consortium name="The Broad Institute Genomics Platform"/>
            <consortium name="The Broad Institute Genome Sequencing Center for Infectious Disease"/>
            <person name="Wu L."/>
            <person name="Ma J."/>
        </authorList>
    </citation>
    <scope>NUCLEOTIDE SEQUENCE [LARGE SCALE GENOMIC DNA]</scope>
    <source>
        <strain evidence="2">JCM 16702</strain>
    </source>
</reference>
<name>A0ABP7WZ99_9ACTN</name>
<protein>
    <submittedName>
        <fullName evidence="1">Uncharacterized protein</fullName>
    </submittedName>
</protein>
<organism evidence="1 2">
    <name type="scientific">Actinomadura miaoliensis</name>
    <dbReference type="NCBI Taxonomy" id="430685"/>
    <lineage>
        <taxon>Bacteria</taxon>
        <taxon>Bacillati</taxon>
        <taxon>Actinomycetota</taxon>
        <taxon>Actinomycetes</taxon>
        <taxon>Streptosporangiales</taxon>
        <taxon>Thermomonosporaceae</taxon>
        <taxon>Actinomadura</taxon>
    </lineage>
</organism>
<dbReference type="EMBL" id="BAAAZG010000059">
    <property type="protein sequence ID" value="GAA4099918.1"/>
    <property type="molecule type" value="Genomic_DNA"/>
</dbReference>
<dbReference type="RefSeq" id="WP_344957352.1">
    <property type="nucleotide sequence ID" value="NZ_BAAAZG010000059.1"/>
</dbReference>
<dbReference type="Proteomes" id="UP001500683">
    <property type="component" value="Unassembled WGS sequence"/>
</dbReference>
<evidence type="ECO:0000313" key="2">
    <source>
        <dbReference type="Proteomes" id="UP001500683"/>
    </source>
</evidence>
<proteinExistence type="predicted"/>
<keyword evidence="2" id="KW-1185">Reference proteome</keyword>
<sequence>MNGTVNLRIFAEAGEAYGGAVATWLARRLRRYGEVLVLAQGPYWKIPEYLEFSVSVVPPVPAADCVAALRRLAPQGWDGDVWTRRKADGEEFLHPAVTWAWLLETEDPLWPG</sequence>
<comment type="caution">
    <text evidence="1">The sequence shown here is derived from an EMBL/GenBank/DDBJ whole genome shotgun (WGS) entry which is preliminary data.</text>
</comment>
<evidence type="ECO:0000313" key="1">
    <source>
        <dbReference type="EMBL" id="GAA4099918.1"/>
    </source>
</evidence>